<evidence type="ECO:0000313" key="4">
    <source>
        <dbReference type="EMBL" id="TCU03643.1"/>
    </source>
</evidence>
<dbReference type="PANTHER" id="PTHR42840:SF3">
    <property type="entry name" value="BINDING ROSSMANN FOLD OXIDOREDUCTASE, PUTATIVE (AFU_ORTHOLOGUE AFUA_2G10240)-RELATED"/>
    <property type="match status" value="1"/>
</dbReference>
<dbReference type="GO" id="GO:0000166">
    <property type="term" value="F:nucleotide binding"/>
    <property type="evidence" value="ECO:0007669"/>
    <property type="project" value="InterPro"/>
</dbReference>
<organism evidence="4 5">
    <name type="scientific">Rhizobium sullae</name>
    <name type="common">Rhizobium hedysari</name>
    <dbReference type="NCBI Taxonomy" id="50338"/>
    <lineage>
        <taxon>Bacteria</taxon>
        <taxon>Pseudomonadati</taxon>
        <taxon>Pseudomonadota</taxon>
        <taxon>Alphaproteobacteria</taxon>
        <taxon>Hyphomicrobiales</taxon>
        <taxon>Rhizobiaceae</taxon>
        <taxon>Rhizobium/Agrobacterium group</taxon>
        <taxon>Rhizobium</taxon>
    </lineage>
</organism>
<comment type="similarity">
    <text evidence="1">Belongs to the Gfo/Idh/MocA family.</text>
</comment>
<sequence length="146" mass="15467">MTDLAVFGAGRIGHVHALNAASLPSVRVKYLVDPVASEQRAGLAVRIGADIVSADTVFSDASVDGIVIASSTDTHAGLLLQAARAGKAIFCEKPVSLDFVTVEAVTTAVETFRRAIGDNRRREYRSTAILVRQAVVAPQLHLQDSK</sequence>
<gene>
    <name evidence="4" type="ORF">EV132_1447</name>
</gene>
<evidence type="ECO:0000313" key="5">
    <source>
        <dbReference type="Proteomes" id="UP000294576"/>
    </source>
</evidence>
<name>A0A4R3PVB4_RHISU</name>
<accession>A0A4R3PVB4</accession>
<dbReference type="Pfam" id="PF01408">
    <property type="entry name" value="GFO_IDH_MocA"/>
    <property type="match status" value="1"/>
</dbReference>
<keyword evidence="2" id="KW-0560">Oxidoreductase</keyword>
<dbReference type="GO" id="GO:0006740">
    <property type="term" value="P:NADPH regeneration"/>
    <property type="evidence" value="ECO:0007669"/>
    <property type="project" value="TreeGrafter"/>
</dbReference>
<feature type="domain" description="Gfo/Idh/MocA-like oxidoreductase N-terminal" evidence="3">
    <location>
        <begin position="4"/>
        <end position="113"/>
    </location>
</feature>
<comment type="caution">
    <text evidence="4">The sequence shown here is derived from an EMBL/GenBank/DDBJ whole genome shotgun (WGS) entry which is preliminary data.</text>
</comment>
<dbReference type="GO" id="GO:0005737">
    <property type="term" value="C:cytoplasm"/>
    <property type="evidence" value="ECO:0007669"/>
    <property type="project" value="TreeGrafter"/>
</dbReference>
<dbReference type="Proteomes" id="UP000294576">
    <property type="component" value="Unassembled WGS sequence"/>
</dbReference>
<dbReference type="AlphaFoldDB" id="A0A4R3PVB4"/>
<dbReference type="InterPro" id="IPR036291">
    <property type="entry name" value="NAD(P)-bd_dom_sf"/>
</dbReference>
<dbReference type="InterPro" id="IPR000683">
    <property type="entry name" value="Gfo/Idh/MocA-like_OxRdtase_N"/>
</dbReference>
<evidence type="ECO:0000256" key="2">
    <source>
        <dbReference type="ARBA" id="ARBA00023002"/>
    </source>
</evidence>
<dbReference type="GO" id="GO:0016491">
    <property type="term" value="F:oxidoreductase activity"/>
    <property type="evidence" value="ECO:0007669"/>
    <property type="project" value="UniProtKB-KW"/>
</dbReference>
<dbReference type="PANTHER" id="PTHR42840">
    <property type="entry name" value="NAD(P)-BINDING ROSSMANN-FOLD SUPERFAMILY PROTEIN-RELATED"/>
    <property type="match status" value="1"/>
</dbReference>
<protein>
    <submittedName>
        <fullName evidence="4">Oxidoreductase family protein</fullName>
    </submittedName>
</protein>
<dbReference type="Gene3D" id="3.40.50.720">
    <property type="entry name" value="NAD(P)-binding Rossmann-like Domain"/>
    <property type="match status" value="1"/>
</dbReference>
<dbReference type="SUPFAM" id="SSF51735">
    <property type="entry name" value="NAD(P)-binding Rossmann-fold domains"/>
    <property type="match status" value="1"/>
</dbReference>
<reference evidence="4 5" key="1">
    <citation type="submission" date="2019-03" db="EMBL/GenBank/DDBJ databases">
        <title>Genomic Encyclopedia of Type Strains, Phase IV (KMG-V): Genome sequencing to study the core and pangenomes of soil and plant-associated prokaryotes.</title>
        <authorList>
            <person name="Whitman W."/>
        </authorList>
    </citation>
    <scope>NUCLEOTIDE SEQUENCE [LARGE SCALE GENOMIC DNA]</scope>
    <source>
        <strain evidence="4 5">Hc14</strain>
    </source>
</reference>
<dbReference type="EMBL" id="SMBH01000044">
    <property type="protein sequence ID" value="TCU03643.1"/>
    <property type="molecule type" value="Genomic_DNA"/>
</dbReference>
<evidence type="ECO:0000256" key="1">
    <source>
        <dbReference type="ARBA" id="ARBA00010928"/>
    </source>
</evidence>
<proteinExistence type="inferred from homology"/>
<evidence type="ECO:0000259" key="3">
    <source>
        <dbReference type="Pfam" id="PF01408"/>
    </source>
</evidence>